<feature type="chain" id="PRO_5046761780" evidence="2">
    <location>
        <begin position="20"/>
        <end position="286"/>
    </location>
</feature>
<name>A0ABY6F3X5_9GAMM</name>
<evidence type="ECO:0000313" key="5">
    <source>
        <dbReference type="Proteomes" id="UP001063782"/>
    </source>
</evidence>
<dbReference type="Gene3D" id="3.10.350.10">
    <property type="entry name" value="LysM domain"/>
    <property type="match status" value="1"/>
</dbReference>
<evidence type="ECO:0000256" key="1">
    <source>
        <dbReference type="SAM" id="MobiDB-lite"/>
    </source>
</evidence>
<dbReference type="InterPro" id="IPR011055">
    <property type="entry name" value="Dup_hybrid_motif"/>
</dbReference>
<dbReference type="InterPro" id="IPR018392">
    <property type="entry name" value="LysM"/>
</dbReference>
<proteinExistence type="predicted"/>
<dbReference type="PROSITE" id="PS51782">
    <property type="entry name" value="LYSM"/>
    <property type="match status" value="1"/>
</dbReference>
<accession>A0ABY6F3X5</accession>
<dbReference type="PANTHER" id="PTHR21666">
    <property type="entry name" value="PEPTIDASE-RELATED"/>
    <property type="match status" value="1"/>
</dbReference>
<dbReference type="PROSITE" id="PS51257">
    <property type="entry name" value="PROKAR_LIPOPROTEIN"/>
    <property type="match status" value="1"/>
</dbReference>
<evidence type="ECO:0000313" key="4">
    <source>
        <dbReference type="EMBL" id="UXZ04595.1"/>
    </source>
</evidence>
<dbReference type="EMBL" id="CP089977">
    <property type="protein sequence ID" value="UXZ04595.1"/>
    <property type="molecule type" value="Genomic_DNA"/>
</dbReference>
<organism evidence="4 5">
    <name type="scientific">Moraxella nasicaprae</name>
    <dbReference type="NCBI Taxonomy" id="2904122"/>
    <lineage>
        <taxon>Bacteria</taxon>
        <taxon>Pseudomonadati</taxon>
        <taxon>Pseudomonadota</taxon>
        <taxon>Gammaproteobacteria</taxon>
        <taxon>Moraxellales</taxon>
        <taxon>Moraxellaceae</taxon>
        <taxon>Moraxella</taxon>
    </lineage>
</organism>
<sequence>MNNQPKTTLWKVWIQPALAMGAAAVMLVGCASKPTYNSTANKNGVTTRQIITNNKGVPNWYQVKQGDTVAKIAQRYGLDWREIGRLNNLNSNYTIYTGQWLSLWKGNAQNAQPAKSSTAVQAPVQQSKNTQPAPTQKSGNTAPVHNSSQSTPFTTGSAGVMQFKYPVGKSNPVVRRFGTANVQGSTVTSNGMWFSGRDGDPILASRAGTVINADGNAVNDATITIQHTDGFISSYIYIKDAKVRAGDSVQAGQQIASMKKQTSNSALFEFRIARNNVYIDPLSVVK</sequence>
<gene>
    <name evidence="4" type="ORF">LU297_08445</name>
</gene>
<dbReference type="CDD" id="cd00118">
    <property type="entry name" value="LysM"/>
    <property type="match status" value="1"/>
</dbReference>
<dbReference type="InterPro" id="IPR050570">
    <property type="entry name" value="Cell_wall_metabolism_enzyme"/>
</dbReference>
<dbReference type="RefSeq" id="WP_263076084.1">
    <property type="nucleotide sequence ID" value="NZ_CP089977.1"/>
</dbReference>
<dbReference type="CDD" id="cd12797">
    <property type="entry name" value="M23_peptidase"/>
    <property type="match status" value="1"/>
</dbReference>
<dbReference type="SUPFAM" id="SSF51261">
    <property type="entry name" value="Duplicated hybrid motif"/>
    <property type="match status" value="1"/>
</dbReference>
<feature type="region of interest" description="Disordered" evidence="1">
    <location>
        <begin position="114"/>
        <end position="155"/>
    </location>
</feature>
<evidence type="ECO:0000259" key="3">
    <source>
        <dbReference type="PROSITE" id="PS51782"/>
    </source>
</evidence>
<evidence type="ECO:0000256" key="2">
    <source>
        <dbReference type="SAM" id="SignalP"/>
    </source>
</evidence>
<dbReference type="InterPro" id="IPR036779">
    <property type="entry name" value="LysM_dom_sf"/>
</dbReference>
<dbReference type="InterPro" id="IPR016047">
    <property type="entry name" value="M23ase_b-sheet_dom"/>
</dbReference>
<dbReference type="Proteomes" id="UP001063782">
    <property type="component" value="Chromosome"/>
</dbReference>
<keyword evidence="5" id="KW-1185">Reference proteome</keyword>
<dbReference type="SMART" id="SM00257">
    <property type="entry name" value="LysM"/>
    <property type="match status" value="1"/>
</dbReference>
<dbReference type="Gene3D" id="2.70.70.10">
    <property type="entry name" value="Glucose Permease (Domain IIA)"/>
    <property type="match status" value="1"/>
</dbReference>
<protein>
    <submittedName>
        <fullName evidence="4">M23 family metallopeptidase</fullName>
    </submittedName>
</protein>
<feature type="domain" description="LysM" evidence="3">
    <location>
        <begin position="59"/>
        <end position="103"/>
    </location>
</feature>
<dbReference type="Pfam" id="PF01551">
    <property type="entry name" value="Peptidase_M23"/>
    <property type="match status" value="1"/>
</dbReference>
<reference evidence="4" key="1">
    <citation type="submission" date="2021-12" db="EMBL/GenBank/DDBJ databases">
        <title>taxonomy of Moraxella sp. ZY201224.</title>
        <authorList>
            <person name="Li F."/>
        </authorList>
    </citation>
    <scope>NUCLEOTIDE SEQUENCE</scope>
    <source>
        <strain evidence="4">ZY201224</strain>
    </source>
</reference>
<dbReference type="PANTHER" id="PTHR21666:SF270">
    <property type="entry name" value="MUREIN HYDROLASE ACTIVATOR ENVC"/>
    <property type="match status" value="1"/>
</dbReference>
<feature type="signal peptide" evidence="2">
    <location>
        <begin position="1"/>
        <end position="19"/>
    </location>
</feature>
<keyword evidence="2" id="KW-0732">Signal</keyword>
<dbReference type="Pfam" id="PF01476">
    <property type="entry name" value="LysM"/>
    <property type="match status" value="1"/>
</dbReference>